<sequence>MTCKAKSKSTAAVASSSKSKNISLPQLSTVNAATLSVLHLHCMLLSSICHNIWHHLEGKSSPFADASALANFAFPAIKTPLVSLDEYCGRFWFPQAFMSLLMLALQLLKHLESHFSITISNNLYSSFPFKSQFYFWKHMLGLKIVAMRMLQVMKTEVKASKRPVHTIKPPARATSIVEVLACSSGSSKTKQKSQPAVSSSTQVTIKTEPSSSKHKVQYLTVSENALELPPRLQDKSSDPKGKKHAVDPPPNEGKKDRDGNMDLDEIDPSQPSTSKSIQDLDLEEIIGGVGQGCSAKENTSNVFCLLQAFGQTKAIETADAGPSALATPHAVSPSNTVDSTNEASAVAADNANPLLSSSKLVDMPQPVSLLTPSSTLDNIAFFSLSCLLTAPESDDEDEVLYTLPT</sequence>
<organism evidence="2 3">
    <name type="scientific">Moniliophthora roreri</name>
    <name type="common">Frosty pod rot fungus</name>
    <name type="synonym">Monilia roreri</name>
    <dbReference type="NCBI Taxonomy" id="221103"/>
    <lineage>
        <taxon>Eukaryota</taxon>
        <taxon>Fungi</taxon>
        <taxon>Dikarya</taxon>
        <taxon>Basidiomycota</taxon>
        <taxon>Agaricomycotina</taxon>
        <taxon>Agaricomycetes</taxon>
        <taxon>Agaricomycetidae</taxon>
        <taxon>Agaricales</taxon>
        <taxon>Marasmiineae</taxon>
        <taxon>Marasmiaceae</taxon>
        <taxon>Moniliophthora</taxon>
    </lineage>
</organism>
<feature type="compositionally biased region" description="Polar residues" evidence="1">
    <location>
        <begin position="195"/>
        <end position="210"/>
    </location>
</feature>
<protein>
    <submittedName>
        <fullName evidence="2">Uncharacterized protein</fullName>
    </submittedName>
</protein>
<accession>A0A0W0G202</accession>
<proteinExistence type="predicted"/>
<dbReference type="AlphaFoldDB" id="A0A0W0G202"/>
<feature type="region of interest" description="Disordered" evidence="1">
    <location>
        <begin position="187"/>
        <end position="278"/>
    </location>
</feature>
<evidence type="ECO:0000313" key="2">
    <source>
        <dbReference type="EMBL" id="KTB42590.1"/>
    </source>
</evidence>
<feature type="compositionally biased region" description="Basic and acidic residues" evidence="1">
    <location>
        <begin position="232"/>
        <end position="260"/>
    </location>
</feature>
<comment type="caution">
    <text evidence="2">The sequence shown here is derived from an EMBL/GenBank/DDBJ whole genome shotgun (WGS) entry which is preliminary data.</text>
</comment>
<reference evidence="2 3" key="1">
    <citation type="submission" date="2015-12" db="EMBL/GenBank/DDBJ databases">
        <title>Draft genome sequence of Moniliophthora roreri, the causal agent of frosty pod rot of cacao.</title>
        <authorList>
            <person name="Aime M.C."/>
            <person name="Diaz-Valderrama J.R."/>
            <person name="Kijpornyongpan T."/>
            <person name="Phillips-Mora W."/>
        </authorList>
    </citation>
    <scope>NUCLEOTIDE SEQUENCE [LARGE SCALE GENOMIC DNA]</scope>
    <source>
        <strain evidence="2 3">MCA 2952</strain>
    </source>
</reference>
<name>A0A0W0G202_MONRR</name>
<evidence type="ECO:0000256" key="1">
    <source>
        <dbReference type="SAM" id="MobiDB-lite"/>
    </source>
</evidence>
<evidence type="ECO:0000313" key="3">
    <source>
        <dbReference type="Proteomes" id="UP000054988"/>
    </source>
</evidence>
<gene>
    <name evidence="2" type="ORF">WG66_4831</name>
</gene>
<dbReference type="Proteomes" id="UP000054988">
    <property type="component" value="Unassembled WGS sequence"/>
</dbReference>
<dbReference type="EMBL" id="LATX01001315">
    <property type="protein sequence ID" value="KTB42590.1"/>
    <property type="molecule type" value="Genomic_DNA"/>
</dbReference>